<keyword evidence="1" id="KW-1133">Transmembrane helix</keyword>
<dbReference type="EMBL" id="CABVHW010000018">
    <property type="protein sequence ID" value="VVO24010.1"/>
    <property type="molecule type" value="Genomic_DNA"/>
</dbReference>
<protein>
    <submittedName>
        <fullName evidence="2">Uncharacterized protein</fullName>
    </submittedName>
</protein>
<evidence type="ECO:0000256" key="1">
    <source>
        <dbReference type="SAM" id="Phobius"/>
    </source>
</evidence>
<dbReference type="AlphaFoldDB" id="A0A5E7EAV1"/>
<evidence type="ECO:0000313" key="2">
    <source>
        <dbReference type="EMBL" id="VVO24010.1"/>
    </source>
</evidence>
<evidence type="ECO:0000313" key="3">
    <source>
        <dbReference type="Proteomes" id="UP000381093"/>
    </source>
</evidence>
<name>A0A5E7EAV1_PSEFL</name>
<organism evidence="2 3">
    <name type="scientific">Pseudomonas fluorescens</name>
    <dbReference type="NCBI Taxonomy" id="294"/>
    <lineage>
        <taxon>Bacteria</taxon>
        <taxon>Pseudomonadati</taxon>
        <taxon>Pseudomonadota</taxon>
        <taxon>Gammaproteobacteria</taxon>
        <taxon>Pseudomonadales</taxon>
        <taxon>Pseudomonadaceae</taxon>
        <taxon>Pseudomonas</taxon>
    </lineage>
</organism>
<dbReference type="RefSeq" id="WP_150766420.1">
    <property type="nucleotide sequence ID" value="NZ_CABVHW010000018.1"/>
</dbReference>
<gene>
    <name evidence="2" type="ORF">PS710_04473</name>
</gene>
<keyword evidence="1" id="KW-0472">Membrane</keyword>
<dbReference type="Proteomes" id="UP000381093">
    <property type="component" value="Unassembled WGS sequence"/>
</dbReference>
<sequence length="136" mass="14591">MQLAILLALILIAVILAPWLLGVIAVLVAAYGLWLAVAFALTIAAIAIGAVVLLISRRGLVKKRDISSGAEQKIAEANRLYRAKEAARRAVAAQEELKYIETPERDKKASTATCKSCSASIEKHSMYCPKCGKSPI</sequence>
<keyword evidence="1" id="KW-0812">Transmembrane</keyword>
<feature type="transmembrane region" description="Helical" evidence="1">
    <location>
        <begin position="35"/>
        <end position="55"/>
    </location>
</feature>
<accession>A0A5E7EAV1</accession>
<proteinExistence type="predicted"/>
<reference evidence="2 3" key="1">
    <citation type="submission" date="2019-09" db="EMBL/GenBank/DDBJ databases">
        <authorList>
            <person name="Chandra G."/>
            <person name="Truman W A."/>
        </authorList>
    </citation>
    <scope>NUCLEOTIDE SEQUENCE [LARGE SCALE GENOMIC DNA]</scope>
    <source>
        <strain evidence="2">PS710</strain>
    </source>
</reference>